<comment type="subcellular location">
    <subcellularLocation>
        <location evidence="7">Cell inner membrane</location>
        <topology evidence="7">Multi-pass membrane protein</topology>
    </subcellularLocation>
    <subcellularLocation>
        <location evidence="1">Cell membrane</location>
        <topology evidence="1">Multi-pass membrane protein</topology>
    </subcellularLocation>
</comment>
<evidence type="ECO:0000256" key="3">
    <source>
        <dbReference type="ARBA" id="ARBA00022475"/>
    </source>
</evidence>
<dbReference type="OrthoDB" id="7875814at2"/>
<name>A0A1G7EH18_9RHOB</name>
<keyword evidence="4 7" id="KW-0812">Transmembrane</keyword>
<comment type="function">
    <text evidence="7">Part of the tripartite ATP-independent periplasmic (TRAP) transport system.</text>
</comment>
<dbReference type="EMBL" id="FMZV01000025">
    <property type="protein sequence ID" value="SDE62964.1"/>
    <property type="molecule type" value="Genomic_DNA"/>
</dbReference>
<dbReference type="Proteomes" id="UP000199628">
    <property type="component" value="Unassembled WGS sequence"/>
</dbReference>
<keyword evidence="10" id="KW-1185">Reference proteome</keyword>
<evidence type="ECO:0000259" key="8">
    <source>
        <dbReference type="Pfam" id="PF04290"/>
    </source>
</evidence>
<keyword evidence="6 7" id="KW-0472">Membrane</keyword>
<comment type="subunit">
    <text evidence="7">The complex comprises the extracytoplasmic solute receptor protein and the two transmembrane proteins.</text>
</comment>
<accession>A0A1G7EH18</accession>
<evidence type="ECO:0000256" key="7">
    <source>
        <dbReference type="RuleBase" id="RU369079"/>
    </source>
</evidence>
<proteinExistence type="inferred from homology"/>
<feature type="transmembrane region" description="Helical" evidence="7">
    <location>
        <begin position="93"/>
        <end position="110"/>
    </location>
</feature>
<evidence type="ECO:0000313" key="9">
    <source>
        <dbReference type="EMBL" id="SDE62964.1"/>
    </source>
</evidence>
<dbReference type="Pfam" id="PF04290">
    <property type="entry name" value="DctQ"/>
    <property type="match status" value="1"/>
</dbReference>
<dbReference type="InterPro" id="IPR055348">
    <property type="entry name" value="DctQ"/>
</dbReference>
<feature type="transmembrane region" description="Helical" evidence="7">
    <location>
        <begin position="15"/>
        <end position="34"/>
    </location>
</feature>
<evidence type="ECO:0000256" key="6">
    <source>
        <dbReference type="ARBA" id="ARBA00023136"/>
    </source>
</evidence>
<evidence type="ECO:0000313" key="10">
    <source>
        <dbReference type="Proteomes" id="UP000199628"/>
    </source>
</evidence>
<evidence type="ECO:0000256" key="4">
    <source>
        <dbReference type="ARBA" id="ARBA00022692"/>
    </source>
</evidence>
<evidence type="ECO:0000256" key="2">
    <source>
        <dbReference type="ARBA" id="ARBA00022448"/>
    </source>
</evidence>
<reference evidence="10" key="1">
    <citation type="submission" date="2016-10" db="EMBL/GenBank/DDBJ databases">
        <authorList>
            <person name="Varghese N."/>
            <person name="Submissions S."/>
        </authorList>
    </citation>
    <scope>NUCLEOTIDE SEQUENCE [LARGE SCALE GENOMIC DNA]</scope>
    <source>
        <strain evidence="10">CGMCC 1.9108</strain>
    </source>
</reference>
<dbReference type="GO" id="GO:0022857">
    <property type="term" value="F:transmembrane transporter activity"/>
    <property type="evidence" value="ECO:0007669"/>
    <property type="project" value="UniProtKB-UniRule"/>
</dbReference>
<keyword evidence="2 7" id="KW-0813">Transport</keyword>
<comment type="similarity">
    <text evidence="7">Belongs to the TRAP transporter small permease family.</text>
</comment>
<sequence>MLRSVLKGLTLTESIVATAAYALVAALLMVDVIGREVFSSALLGLQQIAVYGAIVAGFLGLTLATTDNSHLRPEFLDFLAGRHGHEVSRAGDVLSAVFYFAATYVAWTFVQISMDVGDKAPVLYFVLWPLQLIIPYAFGSAGVKHLIFAIRPDLKTYSDKPAG</sequence>
<evidence type="ECO:0000256" key="1">
    <source>
        <dbReference type="ARBA" id="ARBA00004651"/>
    </source>
</evidence>
<keyword evidence="3" id="KW-1003">Cell membrane</keyword>
<feature type="transmembrane region" description="Helical" evidence="7">
    <location>
        <begin position="122"/>
        <end position="138"/>
    </location>
</feature>
<protein>
    <recommendedName>
        <fullName evidence="7">TRAP transporter small permease protein</fullName>
    </recommendedName>
</protein>
<keyword evidence="7" id="KW-0997">Cell inner membrane</keyword>
<dbReference type="GO" id="GO:0005886">
    <property type="term" value="C:plasma membrane"/>
    <property type="evidence" value="ECO:0007669"/>
    <property type="project" value="UniProtKB-SubCell"/>
</dbReference>
<keyword evidence="5 7" id="KW-1133">Transmembrane helix</keyword>
<dbReference type="RefSeq" id="WP_093037525.1">
    <property type="nucleotide sequence ID" value="NZ_FMZV01000025.1"/>
</dbReference>
<evidence type="ECO:0000256" key="5">
    <source>
        <dbReference type="ARBA" id="ARBA00022989"/>
    </source>
</evidence>
<feature type="domain" description="Tripartite ATP-independent periplasmic transporters DctQ component" evidence="8">
    <location>
        <begin position="25"/>
        <end position="150"/>
    </location>
</feature>
<organism evidence="9 10">
    <name type="scientific">Ruegeria marina</name>
    <dbReference type="NCBI Taxonomy" id="639004"/>
    <lineage>
        <taxon>Bacteria</taxon>
        <taxon>Pseudomonadati</taxon>
        <taxon>Pseudomonadota</taxon>
        <taxon>Alphaproteobacteria</taxon>
        <taxon>Rhodobacterales</taxon>
        <taxon>Roseobacteraceae</taxon>
        <taxon>Ruegeria</taxon>
    </lineage>
</organism>
<feature type="transmembrane region" description="Helical" evidence="7">
    <location>
        <begin position="41"/>
        <end position="64"/>
    </location>
</feature>
<dbReference type="STRING" id="639004.SAMN04488239_12544"/>
<gene>
    <name evidence="9" type="ORF">SAMN04488239_12544</name>
</gene>
<dbReference type="AlphaFoldDB" id="A0A1G7EH18"/>